<protein>
    <submittedName>
        <fullName evidence="2">Uncharacterized protein</fullName>
    </submittedName>
</protein>
<comment type="caution">
    <text evidence="2">The sequence shown here is derived from an EMBL/GenBank/DDBJ whole genome shotgun (WGS) entry which is preliminary data.</text>
</comment>
<name>A0ABU8YQU6_9CYAN</name>
<accession>A0ABU8YQU6</accession>
<evidence type="ECO:0000256" key="1">
    <source>
        <dbReference type="SAM" id="MobiDB-lite"/>
    </source>
</evidence>
<keyword evidence="3" id="KW-1185">Reference proteome</keyword>
<sequence>PPKGGRGTKEKIPVPPFCRGGAPVPALSARGDLALIVKQPSVTRFELKLTPMGIGQPPLPPPKGGIEQGIQRNN</sequence>
<dbReference type="Proteomes" id="UP001384579">
    <property type="component" value="Unassembled WGS sequence"/>
</dbReference>
<evidence type="ECO:0000313" key="3">
    <source>
        <dbReference type="Proteomes" id="UP001384579"/>
    </source>
</evidence>
<feature type="region of interest" description="Disordered" evidence="1">
    <location>
        <begin position="52"/>
        <end position="74"/>
    </location>
</feature>
<gene>
    <name evidence="2" type="ORF">WMG39_18425</name>
</gene>
<feature type="non-terminal residue" evidence="2">
    <location>
        <position position="1"/>
    </location>
</feature>
<organism evidence="2 3">
    <name type="scientific">Microcoleus anatoxicus PTRS2</name>
    <dbReference type="NCBI Taxonomy" id="2705321"/>
    <lineage>
        <taxon>Bacteria</taxon>
        <taxon>Bacillati</taxon>
        <taxon>Cyanobacteriota</taxon>
        <taxon>Cyanophyceae</taxon>
        <taxon>Oscillatoriophycideae</taxon>
        <taxon>Oscillatoriales</taxon>
        <taxon>Microcoleaceae</taxon>
        <taxon>Microcoleus</taxon>
        <taxon>Microcoleus anatoxicus</taxon>
    </lineage>
</organism>
<dbReference type="RefSeq" id="WP_340541681.1">
    <property type="nucleotide sequence ID" value="NZ_JBBLXS010000261.1"/>
</dbReference>
<reference evidence="2 3" key="1">
    <citation type="journal article" date="2020" name="Harmful Algae">
        <title>Molecular and morphological characterization of a novel dihydroanatoxin-a producing Microcoleus species (cyanobacteria) from the Russian River, California, USA.</title>
        <authorList>
            <person name="Conklin K.Y."/>
            <person name="Stancheva R."/>
            <person name="Otten T.G."/>
            <person name="Fadness R."/>
            <person name="Boyer G.L."/>
            <person name="Read B."/>
            <person name="Zhang X."/>
            <person name="Sheath R.G."/>
        </authorList>
    </citation>
    <scope>NUCLEOTIDE SEQUENCE [LARGE SCALE GENOMIC DNA]</scope>
    <source>
        <strain evidence="2 3">PTRS2</strain>
    </source>
</reference>
<proteinExistence type="predicted"/>
<dbReference type="EMBL" id="JBBLXS010000261">
    <property type="protein sequence ID" value="MEK0186810.1"/>
    <property type="molecule type" value="Genomic_DNA"/>
</dbReference>
<evidence type="ECO:0000313" key="2">
    <source>
        <dbReference type="EMBL" id="MEK0186810.1"/>
    </source>
</evidence>